<dbReference type="Gene3D" id="3.20.20.80">
    <property type="entry name" value="Glycosidases"/>
    <property type="match status" value="1"/>
</dbReference>
<dbReference type="GO" id="GO:0006032">
    <property type="term" value="P:chitin catabolic process"/>
    <property type="evidence" value="ECO:0007669"/>
    <property type="project" value="UniProtKB-KW"/>
</dbReference>
<dbReference type="Proteomes" id="UP000244727">
    <property type="component" value="Chromosome"/>
</dbReference>
<dbReference type="InterPro" id="IPR029070">
    <property type="entry name" value="Chitinase_insertion_sf"/>
</dbReference>
<evidence type="ECO:0000256" key="3">
    <source>
        <dbReference type="ARBA" id="ARBA00023024"/>
    </source>
</evidence>
<accession>A0A2R4WZY7</accession>
<dbReference type="InterPro" id="IPR035986">
    <property type="entry name" value="PKD_dom_sf"/>
</dbReference>
<keyword evidence="4" id="KW-0326">Glycosidase</keyword>
<dbReference type="InterPro" id="IPR022409">
    <property type="entry name" value="PKD/Chitinase_dom"/>
</dbReference>
<organism evidence="7 8">
    <name type="scientific">Halococcoides cellulosivorans</name>
    <dbReference type="NCBI Taxonomy" id="1679096"/>
    <lineage>
        <taxon>Archaea</taxon>
        <taxon>Methanobacteriati</taxon>
        <taxon>Methanobacteriota</taxon>
        <taxon>Stenosarchaea group</taxon>
        <taxon>Halobacteria</taxon>
        <taxon>Halobacteriales</taxon>
        <taxon>Haloarculaceae</taxon>
        <taxon>Halococcoides</taxon>
    </lineage>
</organism>
<dbReference type="InterPro" id="IPR036439">
    <property type="entry name" value="Dockerin_dom_sf"/>
</dbReference>
<proteinExistence type="inferred from homology"/>
<gene>
    <name evidence="7" type="ORF">HARCEL1_05040</name>
</gene>
<evidence type="ECO:0000313" key="8">
    <source>
        <dbReference type="Proteomes" id="UP000244727"/>
    </source>
</evidence>
<dbReference type="Gene3D" id="3.10.50.10">
    <property type="match status" value="1"/>
</dbReference>
<dbReference type="CDD" id="cd00146">
    <property type="entry name" value="PKD"/>
    <property type="match status" value="1"/>
</dbReference>
<dbReference type="CDD" id="cd06548">
    <property type="entry name" value="GH18_chitinase"/>
    <property type="match status" value="1"/>
</dbReference>
<dbReference type="InterPro" id="IPR050314">
    <property type="entry name" value="Glycosyl_Hydrlase_18"/>
</dbReference>
<dbReference type="EMBL" id="CP028858">
    <property type="protein sequence ID" value="AWB27116.1"/>
    <property type="molecule type" value="Genomic_DNA"/>
</dbReference>
<dbReference type="RefSeq" id="WP_108381485.1">
    <property type="nucleotide sequence ID" value="NZ_CP028858.1"/>
</dbReference>
<dbReference type="GO" id="GO:0008061">
    <property type="term" value="F:chitin binding"/>
    <property type="evidence" value="ECO:0007669"/>
    <property type="project" value="InterPro"/>
</dbReference>
<dbReference type="InterPro" id="IPR018247">
    <property type="entry name" value="EF_Hand_1_Ca_BS"/>
</dbReference>
<dbReference type="PANTHER" id="PTHR11177">
    <property type="entry name" value="CHITINASE"/>
    <property type="match status" value="1"/>
</dbReference>
<dbReference type="GeneID" id="36511849"/>
<evidence type="ECO:0000256" key="4">
    <source>
        <dbReference type="ARBA" id="ARBA00023295"/>
    </source>
</evidence>
<keyword evidence="8" id="KW-1185">Reference proteome</keyword>
<dbReference type="SUPFAM" id="SSF51445">
    <property type="entry name" value="(Trans)glycosidases"/>
    <property type="match status" value="1"/>
</dbReference>
<keyword evidence="2" id="KW-0378">Hydrolase</keyword>
<feature type="region of interest" description="Disordered" evidence="5">
    <location>
        <begin position="33"/>
        <end position="54"/>
    </location>
</feature>
<feature type="domain" description="GH18" evidence="6">
    <location>
        <begin position="199"/>
        <end position="556"/>
    </location>
</feature>
<dbReference type="Pfam" id="PF18911">
    <property type="entry name" value="PKD_4"/>
    <property type="match status" value="1"/>
</dbReference>
<protein>
    <submittedName>
        <fullName evidence="7">Chitinase</fullName>
    </submittedName>
</protein>
<dbReference type="InterPro" id="IPR000601">
    <property type="entry name" value="PKD_dom"/>
</dbReference>
<reference evidence="7 8" key="1">
    <citation type="submission" date="2018-04" db="EMBL/GenBank/DDBJ databases">
        <title>Halococcoides cellulosivorans gen. nov., sp. nov., an extremely halophilic cellulose-utilizing haloarchaeon from hypersaline lakes.</title>
        <authorList>
            <person name="Sorokin D.Y."/>
            <person name="Toshchakov S.V."/>
            <person name="Samarov N.I."/>
            <person name="Korzhenkov A."/>
            <person name="Kublanov I.V."/>
        </authorList>
    </citation>
    <scope>NUCLEOTIDE SEQUENCE [LARGE SCALE GENOMIC DNA]</scope>
    <source>
        <strain evidence="7 8">HArcel1</strain>
    </source>
</reference>
<keyword evidence="3" id="KW-0146">Chitin degradation</keyword>
<dbReference type="PROSITE" id="PS51910">
    <property type="entry name" value="GH18_2"/>
    <property type="match status" value="1"/>
</dbReference>
<dbReference type="GO" id="GO:0000272">
    <property type="term" value="P:polysaccharide catabolic process"/>
    <property type="evidence" value="ECO:0007669"/>
    <property type="project" value="InterPro"/>
</dbReference>
<comment type="similarity">
    <text evidence="1">Belongs to the glycosyl hydrolase 18 family. Chitinase class II subfamily.</text>
</comment>
<dbReference type="SMART" id="SM00089">
    <property type="entry name" value="PKD"/>
    <property type="match status" value="1"/>
</dbReference>
<dbReference type="InterPro" id="IPR017853">
    <property type="entry name" value="GH"/>
</dbReference>
<dbReference type="InterPro" id="IPR001223">
    <property type="entry name" value="Glyco_hydro18_cat"/>
</dbReference>
<evidence type="ECO:0000313" key="7">
    <source>
        <dbReference type="EMBL" id="AWB27116.1"/>
    </source>
</evidence>
<dbReference type="SUPFAM" id="SSF49299">
    <property type="entry name" value="PKD domain"/>
    <property type="match status" value="1"/>
</dbReference>
<keyword evidence="3" id="KW-0624">Polysaccharide degradation</keyword>
<dbReference type="GO" id="GO:0004553">
    <property type="term" value="F:hydrolase activity, hydrolyzing O-glycosyl compounds"/>
    <property type="evidence" value="ECO:0007669"/>
    <property type="project" value="InterPro"/>
</dbReference>
<evidence type="ECO:0000256" key="2">
    <source>
        <dbReference type="ARBA" id="ARBA00022801"/>
    </source>
</evidence>
<dbReference type="InterPro" id="IPR013783">
    <property type="entry name" value="Ig-like_fold"/>
</dbReference>
<dbReference type="SUPFAM" id="SSF54556">
    <property type="entry name" value="Chitinase insertion domain"/>
    <property type="match status" value="1"/>
</dbReference>
<dbReference type="PROSITE" id="PS01095">
    <property type="entry name" value="GH18_1"/>
    <property type="match status" value="1"/>
</dbReference>
<dbReference type="KEGG" id="harc:HARCEL1_05040"/>
<dbReference type="Pfam" id="PF00704">
    <property type="entry name" value="Glyco_hydro_18"/>
    <property type="match status" value="1"/>
</dbReference>
<evidence type="ECO:0000259" key="6">
    <source>
        <dbReference type="PROSITE" id="PS51910"/>
    </source>
</evidence>
<dbReference type="PANTHER" id="PTHR11177:SF317">
    <property type="entry name" value="CHITINASE 12-RELATED"/>
    <property type="match status" value="1"/>
</dbReference>
<dbReference type="InterPro" id="IPR011583">
    <property type="entry name" value="Chitinase_II/V-like_cat"/>
</dbReference>
<evidence type="ECO:0000256" key="1">
    <source>
        <dbReference type="ARBA" id="ARBA00009121"/>
    </source>
</evidence>
<keyword evidence="3" id="KW-0119">Carbohydrate metabolism</keyword>
<dbReference type="PROSITE" id="PS00018">
    <property type="entry name" value="EF_HAND_1"/>
    <property type="match status" value="1"/>
</dbReference>
<feature type="compositionally biased region" description="Low complexity" evidence="5">
    <location>
        <begin position="38"/>
        <end position="48"/>
    </location>
</feature>
<dbReference type="SUPFAM" id="SSF63446">
    <property type="entry name" value="Type I dockerin domain"/>
    <property type="match status" value="1"/>
</dbReference>
<dbReference type="AlphaFoldDB" id="A0A2R4WZY7"/>
<sequence length="564" mass="61546">MVDARTLRSWRAVGVLAFAIALVVASGPAPAMGRTANTTGPPAIADAPPTDPDGDGLYEDLNGNGHWGFPDVNLLFQHTDDPRVVDHTAAYDFDGDGQVDMQDVLALFEHDRLVARATLDPAGSVTPGTTVTLDGRNSTASTSIDAYTWRVNGSRVGAGETATIEVTDPGPKRVTLTVRDADGRTATTTETITVRSADQRVIGYYRSWSRYQRDYRPADVPLDRVTHLNYAFLDVRSNGTVVLGDSWGDRQNLRAFRNRSRAHPETTMLLSIGGWSYSEAFSDAAMTPERRERFAESAVRIMRTYEFDGIDVDWEYPGGGGAPGNTVRPDDAHNFTLLMETLDEHLERAGEADGREYTTSIAVSADPEKVDRLEWDRLEAHVDLVNLMTYDYGGPWSETTGHNAPLDRPETAAVDSVSEATRSFADTGYPMERVQVGVPFYGRGFAGVENGTAHVGQAFSGTPDGTYGTSGVYTARDIEQRLNDSAAGYRFHEAAAAPTLYLPDREILISYENERSIRAKARFARRSGTGGVMVWALGQDPRARLLAAIRAALTTSDRPSTAYK</sequence>
<dbReference type="Gene3D" id="2.60.40.10">
    <property type="entry name" value="Immunoglobulins"/>
    <property type="match status" value="1"/>
</dbReference>
<dbReference type="InterPro" id="IPR001579">
    <property type="entry name" value="Glyco_hydro_18_chit_AS"/>
</dbReference>
<dbReference type="SMART" id="SM00636">
    <property type="entry name" value="Glyco_18"/>
    <property type="match status" value="1"/>
</dbReference>
<evidence type="ECO:0000256" key="5">
    <source>
        <dbReference type="SAM" id="MobiDB-lite"/>
    </source>
</evidence>
<name>A0A2R4WZY7_9EURY</name>